<feature type="signal peptide" evidence="3">
    <location>
        <begin position="1"/>
        <end position="16"/>
    </location>
</feature>
<reference evidence="4 5" key="1">
    <citation type="submission" date="2023-06" db="EMBL/GenBank/DDBJ databases">
        <title>Black Yeasts Isolated from many extreme environments.</title>
        <authorList>
            <person name="Coleine C."/>
            <person name="Stajich J.E."/>
            <person name="Selbmann L."/>
        </authorList>
    </citation>
    <scope>NUCLEOTIDE SEQUENCE [LARGE SCALE GENOMIC DNA]</scope>
    <source>
        <strain evidence="4 5">CCFEE 5887</strain>
    </source>
</reference>
<feature type="chain" id="PRO_5043664772" evidence="3">
    <location>
        <begin position="17"/>
        <end position="180"/>
    </location>
</feature>
<evidence type="ECO:0000256" key="3">
    <source>
        <dbReference type="SAM" id="SignalP"/>
    </source>
</evidence>
<gene>
    <name evidence="4" type="ORF">LTR25_008652</name>
</gene>
<evidence type="ECO:0000313" key="4">
    <source>
        <dbReference type="EMBL" id="KAK5530795.1"/>
    </source>
</evidence>
<keyword evidence="2" id="KW-0812">Transmembrane</keyword>
<comment type="caution">
    <text evidence="4">The sequence shown here is derived from an EMBL/GenBank/DDBJ whole genome shotgun (WGS) entry which is preliminary data.</text>
</comment>
<proteinExistence type="predicted"/>
<keyword evidence="2" id="KW-0472">Membrane</keyword>
<keyword evidence="2" id="KW-1133">Transmembrane helix</keyword>
<keyword evidence="5" id="KW-1185">Reference proteome</keyword>
<name>A0AAV9PZ87_9PEZI</name>
<keyword evidence="3" id="KW-0732">Signal</keyword>
<dbReference type="EMBL" id="JAXLQG010000018">
    <property type="protein sequence ID" value="KAK5530795.1"/>
    <property type="molecule type" value="Genomic_DNA"/>
</dbReference>
<feature type="region of interest" description="Disordered" evidence="1">
    <location>
        <begin position="76"/>
        <end position="119"/>
    </location>
</feature>
<sequence>MLFALLLLQTLGPATTIFITPTPTVFNTPTPSALTSTHENHTGAIAGGVVGGVAELAMVVLVAVFFWRRRRKSRAPVEEPSIVTEKAQLHSDDVKPDRKELQGTEGSRDMLEKQPKEVAEMAANEEVVADNLKELTSNETPGHELETTENEMAALDRLARMTDSTTLVHASSKSDDSPKA</sequence>
<evidence type="ECO:0000256" key="1">
    <source>
        <dbReference type="SAM" id="MobiDB-lite"/>
    </source>
</evidence>
<dbReference type="AlphaFoldDB" id="A0AAV9PZ87"/>
<organism evidence="4 5">
    <name type="scientific">Vermiconidia calcicola</name>
    <dbReference type="NCBI Taxonomy" id="1690605"/>
    <lineage>
        <taxon>Eukaryota</taxon>
        <taxon>Fungi</taxon>
        <taxon>Dikarya</taxon>
        <taxon>Ascomycota</taxon>
        <taxon>Pezizomycotina</taxon>
        <taxon>Dothideomycetes</taxon>
        <taxon>Dothideomycetidae</taxon>
        <taxon>Mycosphaerellales</taxon>
        <taxon>Extremaceae</taxon>
        <taxon>Vermiconidia</taxon>
    </lineage>
</organism>
<feature type="transmembrane region" description="Helical" evidence="2">
    <location>
        <begin position="43"/>
        <end position="67"/>
    </location>
</feature>
<accession>A0AAV9PZ87</accession>
<evidence type="ECO:0000313" key="5">
    <source>
        <dbReference type="Proteomes" id="UP001345827"/>
    </source>
</evidence>
<evidence type="ECO:0000256" key="2">
    <source>
        <dbReference type="SAM" id="Phobius"/>
    </source>
</evidence>
<feature type="compositionally biased region" description="Basic and acidic residues" evidence="1">
    <location>
        <begin position="87"/>
        <end position="119"/>
    </location>
</feature>
<protein>
    <submittedName>
        <fullName evidence="4">Uncharacterized protein</fullName>
    </submittedName>
</protein>
<dbReference type="Proteomes" id="UP001345827">
    <property type="component" value="Unassembled WGS sequence"/>
</dbReference>